<sequence>MSRPSAAVTETLLPVAVGGDIGAYAMLRAFHERYGCDAVVVSAVATRAMADSSFVSVVVEPRVDEPERMVAALERVAAQNPGRTLVLLTNADWYVRTVIEHRERLEGAGYRLPYCSLDVLERVSTKEGFAEICDRLGIATPRTVAVDVPALVAAGGRDAVGSFPVDLSYPLIGKPSSSADYYYVDFPGKKKIHHIGSRAELDELLGHLVDAGYTGTFLLQDFIPGDETQMRSLTAYRDRSGKITLLATGQVLLEEHTPGTLGIPAAILVEEDRDAMDTAQRFLDEAGYVGFANFDYKVDPRNGERVYFEMNPRVGRNNYYVTGAGANIAEAIVDDCVLGESGELSTPDREVLYSVVPYGLLRKYLVDEALAARVHAVKKRGDVVNPLKYGADSGIKRRFVVEAVTQNYRRKYARYYPEPVSTDV</sequence>
<evidence type="ECO:0000313" key="3">
    <source>
        <dbReference type="EMBL" id="SDS46997.1"/>
    </source>
</evidence>
<dbReference type="InterPro" id="IPR011761">
    <property type="entry name" value="ATP-grasp"/>
</dbReference>
<keyword evidence="1" id="KW-0547">Nucleotide-binding</keyword>
<accession>A0A1H1SGA3</accession>
<dbReference type="eggNOG" id="COG3919">
    <property type="taxonomic scope" value="Bacteria"/>
</dbReference>
<feature type="domain" description="ATP-grasp" evidence="2">
    <location>
        <begin position="130"/>
        <end position="337"/>
    </location>
</feature>
<dbReference type="RefSeq" id="WP_231959154.1">
    <property type="nucleotide sequence ID" value="NZ_LT629776.1"/>
</dbReference>
<dbReference type="Pfam" id="PF02786">
    <property type="entry name" value="CPSase_L_D2"/>
    <property type="match status" value="1"/>
</dbReference>
<dbReference type="InterPro" id="IPR005479">
    <property type="entry name" value="CPAse_ATP-bd"/>
</dbReference>
<dbReference type="GO" id="GO:0046872">
    <property type="term" value="F:metal ion binding"/>
    <property type="evidence" value="ECO:0007669"/>
    <property type="project" value="InterPro"/>
</dbReference>
<dbReference type="EMBL" id="LT629776">
    <property type="protein sequence ID" value="SDS46997.1"/>
    <property type="molecule type" value="Genomic_DNA"/>
</dbReference>
<evidence type="ECO:0000256" key="1">
    <source>
        <dbReference type="PROSITE-ProRule" id="PRU00409"/>
    </source>
</evidence>
<name>A0A1H1SGA3_9CELL</name>
<dbReference type="GO" id="GO:0005524">
    <property type="term" value="F:ATP binding"/>
    <property type="evidence" value="ECO:0007669"/>
    <property type="project" value="UniProtKB-UniRule"/>
</dbReference>
<keyword evidence="4" id="KW-1185">Reference proteome</keyword>
<evidence type="ECO:0000259" key="2">
    <source>
        <dbReference type="PROSITE" id="PS50975"/>
    </source>
</evidence>
<evidence type="ECO:0000313" key="4">
    <source>
        <dbReference type="Proteomes" id="UP000185663"/>
    </source>
</evidence>
<gene>
    <name evidence="3" type="ORF">SAMN04489860_1621</name>
</gene>
<keyword evidence="1" id="KW-0067">ATP-binding</keyword>
<protein>
    <submittedName>
        <fullName evidence="3">D-aspartate ligase</fullName>
    </submittedName>
</protein>
<reference evidence="3 4" key="1">
    <citation type="submission" date="2016-10" db="EMBL/GenBank/DDBJ databases">
        <authorList>
            <person name="de Groot N.N."/>
        </authorList>
    </citation>
    <scope>NUCLEOTIDE SEQUENCE [LARGE SCALE GENOMIC DNA]</scope>
    <source>
        <strain evidence="3 4">DSM 22126</strain>
    </source>
</reference>
<dbReference type="SUPFAM" id="SSF56059">
    <property type="entry name" value="Glutathione synthetase ATP-binding domain-like"/>
    <property type="match status" value="1"/>
</dbReference>
<dbReference type="PROSITE" id="PS50975">
    <property type="entry name" value="ATP_GRASP"/>
    <property type="match status" value="1"/>
</dbReference>
<proteinExistence type="predicted"/>
<organism evidence="3 4">
    <name type="scientific">Paraoerskovia marina</name>
    <dbReference type="NCBI Taxonomy" id="545619"/>
    <lineage>
        <taxon>Bacteria</taxon>
        <taxon>Bacillati</taxon>
        <taxon>Actinomycetota</taxon>
        <taxon>Actinomycetes</taxon>
        <taxon>Micrococcales</taxon>
        <taxon>Cellulomonadaceae</taxon>
        <taxon>Paraoerskovia</taxon>
    </lineage>
</organism>
<dbReference type="Gene3D" id="3.30.470.20">
    <property type="entry name" value="ATP-grasp fold, B domain"/>
    <property type="match status" value="1"/>
</dbReference>
<dbReference type="AlphaFoldDB" id="A0A1H1SGA3"/>
<keyword evidence="3" id="KW-0436">Ligase</keyword>
<dbReference type="Proteomes" id="UP000185663">
    <property type="component" value="Chromosome I"/>
</dbReference>
<dbReference type="STRING" id="545619.SAMN04489860_1621"/>
<dbReference type="GO" id="GO:0016874">
    <property type="term" value="F:ligase activity"/>
    <property type="evidence" value="ECO:0007669"/>
    <property type="project" value="UniProtKB-KW"/>
</dbReference>